<dbReference type="PANTHER" id="PTHR32294">
    <property type="entry name" value="DNA POLYMERASE III SUBUNIT ALPHA"/>
    <property type="match status" value="1"/>
</dbReference>
<dbReference type="InterPro" id="IPR004805">
    <property type="entry name" value="DnaE2/DnaE/PolC"/>
</dbReference>
<dbReference type="InterPro" id="IPR012337">
    <property type="entry name" value="RNaseH-like_sf"/>
</dbReference>
<dbReference type="SMART" id="SM00481">
    <property type="entry name" value="POLIIIAc"/>
    <property type="match status" value="1"/>
</dbReference>
<accession>A0A9N9D0S3</accession>
<dbReference type="EMBL" id="CAJVPL010002878">
    <property type="protein sequence ID" value="CAG8621702.1"/>
    <property type="molecule type" value="Genomic_DNA"/>
</dbReference>
<dbReference type="Pfam" id="PF02811">
    <property type="entry name" value="PHP"/>
    <property type="match status" value="1"/>
</dbReference>
<gene>
    <name evidence="3" type="ORF">AGERDE_LOCUS10095</name>
</gene>
<proteinExistence type="predicted"/>
<dbReference type="Proteomes" id="UP000789831">
    <property type="component" value="Unassembled WGS sequence"/>
</dbReference>
<keyword evidence="4" id="KW-1185">Reference proteome</keyword>
<dbReference type="AlphaFoldDB" id="A0A9N9D0S3"/>
<sequence length="402" mass="45878">MLGKLGLTNIRFSLKKSSRLEINKNKNNPPPNPRANFSGKKNSSNSLNNKSQLNKTSLLQEWQEKKIFELGVHTKFSTLDGISSPADYVASARHKNYAALAVTDHYTVQSFPEFSKHQKDDLKIIYGCELEMLEDNLPPYIFNHSEQILVEKITDLTYCLFDLETTGFFSEYNEIIEIGYAIYQKGEIIRQGEYLICPQKEIAPEHLGQELPHPVLDTLPLSWILLPERKSYSLEKLSRIPGRGKITQTHRALDDSKLLAELLGKTAQELNIPTIAAHNVHYCENKEKLLKEIIVANEGINGSRHPLYSVATLEAKEDRFAHLPPQHLLNLEEILTSWLFLNDKNLIAQLIFHYPQALVNKIKEVTIQPPPLNYSATESTQEEEQELVATYTERTTEIFGQQ</sequence>
<protein>
    <submittedName>
        <fullName evidence="3">2543_t:CDS:1</fullName>
    </submittedName>
</protein>
<dbReference type="Gene3D" id="3.30.420.10">
    <property type="entry name" value="Ribonuclease H-like superfamily/Ribonuclease H"/>
    <property type="match status" value="2"/>
</dbReference>
<dbReference type="Gene3D" id="3.20.20.140">
    <property type="entry name" value="Metal-dependent hydrolases"/>
    <property type="match status" value="1"/>
</dbReference>
<organism evidence="3 4">
    <name type="scientific">Ambispora gerdemannii</name>
    <dbReference type="NCBI Taxonomy" id="144530"/>
    <lineage>
        <taxon>Eukaryota</taxon>
        <taxon>Fungi</taxon>
        <taxon>Fungi incertae sedis</taxon>
        <taxon>Mucoromycota</taxon>
        <taxon>Glomeromycotina</taxon>
        <taxon>Glomeromycetes</taxon>
        <taxon>Archaeosporales</taxon>
        <taxon>Ambisporaceae</taxon>
        <taxon>Ambispora</taxon>
    </lineage>
</organism>
<evidence type="ECO:0000256" key="1">
    <source>
        <dbReference type="SAM" id="MobiDB-lite"/>
    </source>
</evidence>
<feature type="region of interest" description="Disordered" evidence="1">
    <location>
        <begin position="18"/>
        <end position="50"/>
    </location>
</feature>
<dbReference type="InterPro" id="IPR003141">
    <property type="entry name" value="Pol/His_phosphatase_N"/>
</dbReference>
<evidence type="ECO:0000313" key="4">
    <source>
        <dbReference type="Proteomes" id="UP000789831"/>
    </source>
</evidence>
<dbReference type="InterPro" id="IPR036397">
    <property type="entry name" value="RNaseH_sf"/>
</dbReference>
<dbReference type="GO" id="GO:0003676">
    <property type="term" value="F:nucleic acid binding"/>
    <property type="evidence" value="ECO:0007669"/>
    <property type="project" value="InterPro"/>
</dbReference>
<dbReference type="GO" id="GO:0006260">
    <property type="term" value="P:DNA replication"/>
    <property type="evidence" value="ECO:0007669"/>
    <property type="project" value="InterPro"/>
</dbReference>
<feature type="domain" description="Polymerase/histidinol phosphatase N-terminal" evidence="2">
    <location>
        <begin position="68"/>
        <end position="134"/>
    </location>
</feature>
<dbReference type="OrthoDB" id="2413547at2759"/>
<reference evidence="3" key="1">
    <citation type="submission" date="2021-06" db="EMBL/GenBank/DDBJ databases">
        <authorList>
            <person name="Kallberg Y."/>
            <person name="Tangrot J."/>
            <person name="Rosling A."/>
        </authorList>
    </citation>
    <scope>NUCLEOTIDE SEQUENCE</scope>
    <source>
        <strain evidence="3">MT106</strain>
    </source>
</reference>
<comment type="caution">
    <text evidence="3">The sequence shown here is derived from an EMBL/GenBank/DDBJ whole genome shotgun (WGS) entry which is preliminary data.</text>
</comment>
<evidence type="ECO:0000313" key="3">
    <source>
        <dbReference type="EMBL" id="CAG8621702.1"/>
    </source>
</evidence>
<feature type="compositionally biased region" description="Low complexity" evidence="1">
    <location>
        <begin position="36"/>
        <end position="50"/>
    </location>
</feature>
<dbReference type="InterPro" id="IPR004013">
    <property type="entry name" value="PHP_dom"/>
</dbReference>
<name>A0A9N9D0S3_9GLOM</name>
<evidence type="ECO:0000259" key="2">
    <source>
        <dbReference type="SMART" id="SM00481"/>
    </source>
</evidence>
<dbReference type="GO" id="GO:0008408">
    <property type="term" value="F:3'-5' exonuclease activity"/>
    <property type="evidence" value="ECO:0007669"/>
    <property type="project" value="InterPro"/>
</dbReference>
<dbReference type="PANTHER" id="PTHR32294:SF5">
    <property type="entry name" value="DNA POLYMERASE III POLC-TYPE"/>
    <property type="match status" value="1"/>
</dbReference>
<dbReference type="SUPFAM" id="SSF53098">
    <property type="entry name" value="Ribonuclease H-like"/>
    <property type="match status" value="1"/>
</dbReference>